<feature type="domain" description="Methyltransferase type 11" evidence="15">
    <location>
        <begin position="496"/>
        <end position="585"/>
    </location>
</feature>
<dbReference type="InterPro" id="IPR029063">
    <property type="entry name" value="SAM-dependent_MTases_sf"/>
</dbReference>
<dbReference type="GO" id="GO:0010420">
    <property type="term" value="F:polyprenyldihydroxybenzoate methyltransferase activity"/>
    <property type="evidence" value="ECO:0007669"/>
    <property type="project" value="InterPro"/>
</dbReference>
<comment type="similarity">
    <text evidence="2">Belongs to the membrane-bound acyltransferase family. Sterol o-acyltransferase subfamily.</text>
</comment>
<evidence type="ECO:0000259" key="16">
    <source>
        <dbReference type="Pfam" id="PF22725"/>
    </source>
</evidence>
<comment type="function">
    <text evidence="10">Sterol O-acyltransferase that catalyzes the formation of stery esters.</text>
</comment>
<dbReference type="GO" id="GO:0061542">
    <property type="term" value="F:3-demethylubiquinol 3-O-methyltransferase activity"/>
    <property type="evidence" value="ECO:0007669"/>
    <property type="project" value="InterPro"/>
</dbReference>
<keyword evidence="4 11" id="KW-0808">Transferase</keyword>
<feature type="transmembrane region" description="Helical" evidence="13">
    <location>
        <begin position="928"/>
        <end position="950"/>
    </location>
</feature>
<evidence type="ECO:0000313" key="17">
    <source>
        <dbReference type="EMBL" id="KAB5594920.1"/>
    </source>
</evidence>
<comment type="caution">
    <text evidence="17">The sequence shown here is derived from an EMBL/GenBank/DDBJ whole genome shotgun (WGS) entry which is preliminary data.</text>
</comment>
<feature type="domain" description="Gfo/Idh/MocA-like oxidoreductase N-terminal" evidence="14">
    <location>
        <begin position="31"/>
        <end position="126"/>
    </location>
</feature>
<dbReference type="GO" id="GO:0005789">
    <property type="term" value="C:endoplasmic reticulum membrane"/>
    <property type="evidence" value="ECO:0007669"/>
    <property type="project" value="UniProtKB-SubCell"/>
</dbReference>
<comment type="similarity">
    <text evidence="3">Belongs to the Gfo/Idh/MocA family.</text>
</comment>
<evidence type="ECO:0000256" key="10">
    <source>
        <dbReference type="ARBA" id="ARBA00023568"/>
    </source>
</evidence>
<dbReference type="Gene3D" id="3.30.360.10">
    <property type="entry name" value="Dihydrodipicolinate Reductase, domain 2"/>
    <property type="match status" value="1"/>
</dbReference>
<feature type="region of interest" description="Disordered" evidence="12">
    <location>
        <begin position="451"/>
        <end position="473"/>
    </location>
</feature>
<evidence type="ECO:0000259" key="14">
    <source>
        <dbReference type="Pfam" id="PF01408"/>
    </source>
</evidence>
<dbReference type="InterPro" id="IPR043130">
    <property type="entry name" value="CDP-OH_PTrfase_TM_dom"/>
</dbReference>
<feature type="transmembrane region" description="Helical" evidence="13">
    <location>
        <begin position="962"/>
        <end position="983"/>
    </location>
</feature>
<dbReference type="SUPFAM" id="SSF51735">
    <property type="entry name" value="NAD(P)-binding Rossmann-fold domains"/>
    <property type="match status" value="1"/>
</dbReference>
<dbReference type="PANTHER" id="PTHR10408">
    <property type="entry name" value="STEROL O-ACYLTRANSFERASE"/>
    <property type="match status" value="1"/>
</dbReference>
<keyword evidence="6" id="KW-0256">Endoplasmic reticulum</keyword>
<dbReference type="Pfam" id="PF01408">
    <property type="entry name" value="GFO_IDH_MocA"/>
    <property type="match status" value="1"/>
</dbReference>
<keyword evidence="8 13" id="KW-0472">Membrane</keyword>
<dbReference type="GO" id="GO:0008654">
    <property type="term" value="P:phospholipid biosynthetic process"/>
    <property type="evidence" value="ECO:0007669"/>
    <property type="project" value="InterPro"/>
</dbReference>
<evidence type="ECO:0000259" key="15">
    <source>
        <dbReference type="Pfam" id="PF08241"/>
    </source>
</evidence>
<dbReference type="Pfam" id="PF03062">
    <property type="entry name" value="MBOAT"/>
    <property type="match status" value="1"/>
</dbReference>
<dbReference type="Gene3D" id="1.20.120.1760">
    <property type="match status" value="1"/>
</dbReference>
<dbReference type="GO" id="GO:0034737">
    <property type="term" value="F:ergosterol O-acyltransferase activity"/>
    <property type="evidence" value="ECO:0007669"/>
    <property type="project" value="TreeGrafter"/>
</dbReference>
<evidence type="ECO:0000256" key="8">
    <source>
        <dbReference type="ARBA" id="ARBA00023136"/>
    </source>
</evidence>
<dbReference type="NCBIfam" id="TIGR01983">
    <property type="entry name" value="UbiG"/>
    <property type="match status" value="1"/>
</dbReference>
<dbReference type="InterPro" id="IPR014371">
    <property type="entry name" value="Oat_ACAT_DAG_ARE"/>
</dbReference>
<evidence type="ECO:0000256" key="1">
    <source>
        <dbReference type="ARBA" id="ARBA00004477"/>
    </source>
</evidence>
<dbReference type="InterPro" id="IPR010233">
    <property type="entry name" value="UbiG_MeTrfase"/>
</dbReference>
<dbReference type="PROSITE" id="PS00379">
    <property type="entry name" value="CDP_ALCOHOL_P_TRANSF"/>
    <property type="match status" value="1"/>
</dbReference>
<evidence type="ECO:0000256" key="12">
    <source>
        <dbReference type="SAM" id="MobiDB-lite"/>
    </source>
</evidence>
<dbReference type="PANTHER" id="PTHR10408:SF9">
    <property type="entry name" value="STEROL O-ACYLTRANSFERASE 2-RELATED"/>
    <property type="match status" value="1"/>
</dbReference>
<accession>A0A5N5QT56</accession>
<dbReference type="SUPFAM" id="SSF53335">
    <property type="entry name" value="S-adenosyl-L-methionine-dependent methyltransferases"/>
    <property type="match status" value="1"/>
</dbReference>
<evidence type="ECO:0000256" key="4">
    <source>
        <dbReference type="ARBA" id="ARBA00022679"/>
    </source>
</evidence>
<feature type="region of interest" description="Disordered" evidence="12">
    <location>
        <begin position="1014"/>
        <end position="1070"/>
    </location>
</feature>
<proteinExistence type="inferred from homology"/>
<evidence type="ECO:0000256" key="7">
    <source>
        <dbReference type="ARBA" id="ARBA00022989"/>
    </source>
</evidence>
<feature type="transmembrane region" description="Helical" evidence="13">
    <location>
        <begin position="1268"/>
        <end position="1289"/>
    </location>
</feature>
<dbReference type="InterPro" id="IPR055170">
    <property type="entry name" value="GFO_IDH_MocA-like_dom"/>
</dbReference>
<evidence type="ECO:0000256" key="6">
    <source>
        <dbReference type="ARBA" id="ARBA00022824"/>
    </source>
</evidence>
<dbReference type="InterPro" id="IPR004299">
    <property type="entry name" value="MBOAT_fam"/>
</dbReference>
<reference evidence="17 18" key="1">
    <citation type="journal article" date="2019" name="Fungal Biol. Biotechnol.">
        <title>Draft genome sequence of fastidious pathogen Ceratobasidium theobromae, which causes vascular-streak dieback in Theobroma cacao.</title>
        <authorList>
            <person name="Ali S.S."/>
            <person name="Asman A."/>
            <person name="Shao J."/>
            <person name="Firmansyah A.P."/>
            <person name="Susilo A.W."/>
            <person name="Rosmana A."/>
            <person name="McMahon P."/>
            <person name="Junaid M."/>
            <person name="Guest D."/>
            <person name="Kheng T.Y."/>
            <person name="Meinhardt L.W."/>
            <person name="Bailey B.A."/>
        </authorList>
    </citation>
    <scope>NUCLEOTIDE SEQUENCE [LARGE SCALE GENOMIC DNA]</scope>
    <source>
        <strain evidence="17 18">CT2</strain>
    </source>
</reference>
<evidence type="ECO:0000256" key="13">
    <source>
        <dbReference type="SAM" id="Phobius"/>
    </source>
</evidence>
<dbReference type="Pfam" id="PF08241">
    <property type="entry name" value="Methyltransf_11"/>
    <property type="match status" value="1"/>
</dbReference>
<feature type="region of interest" description="Disordered" evidence="12">
    <location>
        <begin position="1365"/>
        <end position="1385"/>
    </location>
</feature>
<keyword evidence="18" id="KW-1185">Reference proteome</keyword>
<feature type="domain" description="GFO/IDH/MocA-like oxidoreductase" evidence="16">
    <location>
        <begin position="146"/>
        <end position="264"/>
    </location>
</feature>
<gene>
    <name evidence="17" type="ORF">CTheo_1553</name>
</gene>
<comment type="similarity">
    <text evidence="11">Belongs to the CDP-alcohol phosphatidyltransferase class-I family.</text>
</comment>
<dbReference type="OrthoDB" id="10039049at2759"/>
<organism evidence="17 18">
    <name type="scientific">Ceratobasidium theobromae</name>
    <dbReference type="NCBI Taxonomy" id="1582974"/>
    <lineage>
        <taxon>Eukaryota</taxon>
        <taxon>Fungi</taxon>
        <taxon>Dikarya</taxon>
        <taxon>Basidiomycota</taxon>
        <taxon>Agaricomycotina</taxon>
        <taxon>Agaricomycetes</taxon>
        <taxon>Cantharellales</taxon>
        <taxon>Ceratobasidiaceae</taxon>
        <taxon>Ceratobasidium</taxon>
    </lineage>
</organism>
<dbReference type="Pfam" id="PF22725">
    <property type="entry name" value="GFO_IDH_MocA_C3"/>
    <property type="match status" value="1"/>
</dbReference>
<dbReference type="Gene3D" id="3.40.50.150">
    <property type="entry name" value="Vaccinia Virus protein VP39"/>
    <property type="match status" value="1"/>
</dbReference>
<dbReference type="GO" id="GO:0016780">
    <property type="term" value="F:phosphotransferase activity, for other substituted phosphate groups"/>
    <property type="evidence" value="ECO:0007669"/>
    <property type="project" value="InterPro"/>
</dbReference>
<dbReference type="Proteomes" id="UP000383932">
    <property type="component" value="Unassembled WGS sequence"/>
</dbReference>
<dbReference type="Pfam" id="PF01066">
    <property type="entry name" value="CDP-OH_P_transf"/>
    <property type="match status" value="1"/>
</dbReference>
<evidence type="ECO:0000256" key="5">
    <source>
        <dbReference type="ARBA" id="ARBA00022692"/>
    </source>
</evidence>
<dbReference type="InterPro" id="IPR013216">
    <property type="entry name" value="Methyltransf_11"/>
</dbReference>
<dbReference type="Gene3D" id="3.40.50.720">
    <property type="entry name" value="NAD(P)-binding Rossmann-like Domain"/>
    <property type="match status" value="1"/>
</dbReference>
<dbReference type="InterPro" id="IPR036291">
    <property type="entry name" value="NAD(P)-bd_dom_sf"/>
</dbReference>
<dbReference type="InterPro" id="IPR048254">
    <property type="entry name" value="CDP_ALCOHOL_P_TRANSF_CS"/>
</dbReference>
<keyword evidence="7 13" id="KW-1133">Transmembrane helix</keyword>
<evidence type="ECO:0000256" key="2">
    <source>
        <dbReference type="ARBA" id="ARBA00009010"/>
    </source>
</evidence>
<dbReference type="SUPFAM" id="SSF55347">
    <property type="entry name" value="Glyceraldehyde-3-phosphate dehydrogenase-like, C-terminal domain"/>
    <property type="match status" value="1"/>
</dbReference>
<evidence type="ECO:0000256" key="9">
    <source>
        <dbReference type="ARBA" id="ARBA00023315"/>
    </source>
</evidence>
<dbReference type="EMBL" id="SSOP01000014">
    <property type="protein sequence ID" value="KAB5594920.1"/>
    <property type="molecule type" value="Genomic_DNA"/>
</dbReference>
<feature type="compositionally biased region" description="Pro residues" evidence="12">
    <location>
        <begin position="1368"/>
        <end position="1378"/>
    </location>
</feature>
<sequence>MCQRSGGIAEAFVKDLLADPAARDAHDIAHRIVAVGSSSSVEKSKGFIAKVGADSSVVACGSYEELVSVKDVDIIYIATPHSHHYENGLLALEAGKHVLCEKAFTINARQAAHLAKVAASKKLFLMEAVWTRFFPISKEIQRLIHQEKVIGDIRRVFADLSMSFKRDPNSRLYNPELGGGALLDLGIYPFTWAFMTLYDHPENEKTKPGVTADILKSKLTPVDETTSVTLSFSKLQATAHLTSSMTVKTPGPYCVTIQGEKGDLQVAPAPYRPESFVLTLHGQEPKTHEFKVPGQGLFWEADECARQIRDGKLESERFPLADSIAFMEILDEVRRQGELAGDPWMLLSARRSQCSCQPELEMSRLVLQSARSLRCTTSTRLAVPKRKIHSSRLVLGPLSSINSDEIAHFSRLSSQWWDESDGAEFTLLHRMNPVRVRWILDKLAEAQKDDAKQDEWTGWRSAPTSNEQRSPRVGRQLEGMTALDIALSNARIPCIQTLSRLGARTTGIDASESNVHIATIHASQDPAFASGENHLEYKHTSAEDLVRQGNQFDVVCAMEVVEHVDQPAEFLRNCGKLVKPGGHLFMSTISRTPLSYFLTVLMAERVLGLVERGTHTHSKYVNPSELIAFFRDDPVLGWISRTYGGGVGELDIAGWLGFGRPGGSVGAPTRTEAEVRGIAYLPWKGTWELLPRGMWGSVECLSGGAFIRRLPNALASITVVDRLLMKARRGDKPDCPCAVHTVFILSHVKDDDSDGAARAECITQTTAVAAPRVYNSRMLAARRTTVSISSTDIPAMSATSTSPVISKSGSDIQTRDGTIHVQPYRHAQSKQLRAVITFTPRSSAFEASGSDPFRGFYSLFWISMVLLLLRTFVNNFIQDGYPLSMVFATLFTRDAKTLAMSDFVLVASTFVCVPFVKALQKGYIRYYYAGQIILHIYQLITLALAIQWTFNREWPWVQSGYFTLHTLVMLMKTYSYVATNGYLSDLARKRALTEDQLRKSVELVGGYEAALYEAREASPKPPETQSVTPIGTPLSDRGGPLDQSRLRQRLNATNPIKKEDTTSTLPQTSSYIPTSDIPPLPPHPLVHHPSSNISLLAQSLTEMDLELTSTGKNRVRFPDNVSYANFFDFQLVPTLCYELEYPRTDRIRPTYVLEKIVATFGTFTLLYTITEHYIIPLTPTSDQSFARSMLDLALPFMLSYLILFYLIFECICNGFAELSYFGDREFYQDWWNSSSFDEYARKWNKPVHAFLLRHVYQASLSSQRVSKLSATVFTFLLSAMVHELVMAIVTKKIRMYLFLMQMSQVPLIFVGRLPIIKRNKVLGVQLGSRRAPQRIFVPRVQLSSPLGATFPRPIVRSSLTSHRWLQTPAPPMPPPAPKGPERESKPTIRENIYTIPNALTLSRIISCPVLGWSILEGRYVLATGLLFYAGVTDWVDGYIARKWNMRTVVGTILDPAADKALMTTLTLTLAMKGLLPGM</sequence>
<name>A0A5N5QT56_9AGAM</name>
<evidence type="ECO:0000256" key="11">
    <source>
        <dbReference type="RuleBase" id="RU003750"/>
    </source>
</evidence>
<evidence type="ECO:0000256" key="3">
    <source>
        <dbReference type="ARBA" id="ARBA00010928"/>
    </source>
</evidence>
<feature type="transmembrane region" description="Helical" evidence="13">
    <location>
        <begin position="897"/>
        <end position="916"/>
    </location>
</feature>
<dbReference type="InterPro" id="IPR000683">
    <property type="entry name" value="Gfo/Idh/MocA-like_OxRdtase_N"/>
</dbReference>
<feature type="transmembrane region" description="Helical" evidence="13">
    <location>
        <begin position="1156"/>
        <end position="1175"/>
    </location>
</feature>
<dbReference type="GO" id="GO:0008204">
    <property type="term" value="P:ergosterol metabolic process"/>
    <property type="evidence" value="ECO:0007669"/>
    <property type="project" value="TreeGrafter"/>
</dbReference>
<comment type="subcellular location">
    <subcellularLocation>
        <location evidence="1">Endoplasmic reticulum membrane</location>
        <topology evidence="1">Multi-pass membrane protein</topology>
    </subcellularLocation>
</comment>
<keyword evidence="5 13" id="KW-0812">Transmembrane</keyword>
<dbReference type="GO" id="GO:0000166">
    <property type="term" value="F:nucleotide binding"/>
    <property type="evidence" value="ECO:0007669"/>
    <property type="project" value="InterPro"/>
</dbReference>
<dbReference type="InterPro" id="IPR000462">
    <property type="entry name" value="CDP-OH_P_trans"/>
</dbReference>
<feature type="transmembrane region" description="Helical" evidence="13">
    <location>
        <begin position="1195"/>
        <end position="1216"/>
    </location>
</feature>
<keyword evidence="9 17" id="KW-0012">Acyltransferase</keyword>
<evidence type="ECO:0000313" key="18">
    <source>
        <dbReference type="Proteomes" id="UP000383932"/>
    </source>
</evidence>
<dbReference type="CDD" id="cd02440">
    <property type="entry name" value="AdoMet_MTases"/>
    <property type="match status" value="1"/>
</dbReference>
<protein>
    <submittedName>
        <fullName evidence="17">Sterol O-acyltransferase</fullName>
    </submittedName>
</protein>